<evidence type="ECO:0000313" key="1">
    <source>
        <dbReference type="EMBL" id="KAE9090420.1"/>
    </source>
</evidence>
<accession>A0A6A3R6L0</accession>
<sequence length="81" mass="8416">MPLCISNGNATSELLFAFQTNNGPASTSTTSVIMGTVSANDVRFMTNNSTRATITSPLYGIHCTTTTTVTIDGDGSGVAYF</sequence>
<comment type="caution">
    <text evidence="1">The sequence shown here is derived from an EMBL/GenBank/DDBJ whole genome shotgun (WGS) entry which is preliminary data.</text>
</comment>
<proteinExistence type="predicted"/>
<protein>
    <submittedName>
        <fullName evidence="1">Uncharacterized protein</fullName>
    </submittedName>
</protein>
<dbReference type="AlphaFoldDB" id="A0A6A3R6L0"/>
<dbReference type="EMBL" id="QXGA01002896">
    <property type="protein sequence ID" value="KAE9090420.1"/>
    <property type="molecule type" value="Genomic_DNA"/>
</dbReference>
<name>A0A6A3R6L0_9STRA</name>
<organism evidence="1 2">
    <name type="scientific">Phytophthora fragariae</name>
    <dbReference type="NCBI Taxonomy" id="53985"/>
    <lineage>
        <taxon>Eukaryota</taxon>
        <taxon>Sar</taxon>
        <taxon>Stramenopiles</taxon>
        <taxon>Oomycota</taxon>
        <taxon>Peronosporomycetes</taxon>
        <taxon>Peronosporales</taxon>
        <taxon>Peronosporaceae</taxon>
        <taxon>Phytophthora</taxon>
    </lineage>
</organism>
<gene>
    <name evidence="1" type="ORF">PF006_g25166</name>
</gene>
<dbReference type="Proteomes" id="UP000440732">
    <property type="component" value="Unassembled WGS sequence"/>
</dbReference>
<reference evidence="1 2" key="1">
    <citation type="submission" date="2018-08" db="EMBL/GenBank/DDBJ databases">
        <title>Genomic investigation of the strawberry pathogen Phytophthora fragariae indicates pathogenicity is determined by transcriptional variation in three key races.</title>
        <authorList>
            <person name="Adams T.M."/>
            <person name="Armitage A.D."/>
            <person name="Sobczyk M.K."/>
            <person name="Bates H.J."/>
            <person name="Dunwell J.M."/>
            <person name="Nellist C.F."/>
            <person name="Harrison R.J."/>
        </authorList>
    </citation>
    <scope>NUCLEOTIDE SEQUENCE [LARGE SCALE GENOMIC DNA]</scope>
    <source>
        <strain evidence="1 2">NOV-5</strain>
    </source>
</reference>
<evidence type="ECO:0000313" key="2">
    <source>
        <dbReference type="Proteomes" id="UP000440732"/>
    </source>
</evidence>